<keyword evidence="1" id="KW-0732">Signal</keyword>
<feature type="signal peptide" evidence="1">
    <location>
        <begin position="1"/>
        <end position="18"/>
    </location>
</feature>
<keyword evidence="3" id="KW-1185">Reference proteome</keyword>
<evidence type="ECO:0000256" key="1">
    <source>
        <dbReference type="SAM" id="SignalP"/>
    </source>
</evidence>
<dbReference type="Proteomes" id="UP000294933">
    <property type="component" value="Unassembled WGS sequence"/>
</dbReference>
<protein>
    <submittedName>
        <fullName evidence="2">Uncharacterized protein</fullName>
    </submittedName>
</protein>
<dbReference type="SUPFAM" id="SSF50370">
    <property type="entry name" value="Ricin B-like lectins"/>
    <property type="match status" value="1"/>
</dbReference>
<evidence type="ECO:0000313" key="3">
    <source>
        <dbReference type="Proteomes" id="UP000294933"/>
    </source>
</evidence>
<dbReference type="InterPro" id="IPR035992">
    <property type="entry name" value="Ricin_B-like_lectins"/>
</dbReference>
<dbReference type="VEuPathDB" id="FungiDB:BD410DRAFT_122679"/>
<reference evidence="2 3" key="1">
    <citation type="submission" date="2018-06" db="EMBL/GenBank/DDBJ databases">
        <title>A transcriptomic atlas of mushroom development highlights an independent origin of complex multicellularity.</title>
        <authorList>
            <consortium name="DOE Joint Genome Institute"/>
            <person name="Krizsan K."/>
            <person name="Almasi E."/>
            <person name="Merenyi Z."/>
            <person name="Sahu N."/>
            <person name="Viragh M."/>
            <person name="Koszo T."/>
            <person name="Mondo S."/>
            <person name="Kiss B."/>
            <person name="Balint B."/>
            <person name="Kues U."/>
            <person name="Barry K."/>
            <person name="Hegedus J.C."/>
            <person name="Henrissat B."/>
            <person name="Johnson J."/>
            <person name="Lipzen A."/>
            <person name="Ohm R."/>
            <person name="Nagy I."/>
            <person name="Pangilinan J."/>
            <person name="Yan J."/>
            <person name="Xiong Y."/>
            <person name="Grigoriev I.V."/>
            <person name="Hibbett D.S."/>
            <person name="Nagy L.G."/>
        </authorList>
    </citation>
    <scope>NUCLEOTIDE SEQUENCE [LARGE SCALE GENOMIC DNA]</scope>
    <source>
        <strain evidence="2 3">SZMC22713</strain>
    </source>
</reference>
<dbReference type="EMBL" id="ML170279">
    <property type="protein sequence ID" value="TDL15337.1"/>
    <property type="molecule type" value="Genomic_DNA"/>
</dbReference>
<sequence length="198" mass="20790">MFSKCLVALLCLNAFAVSTTPAPQAGSQSLTSGLFAIVPTLGGPSLTSFNVTDGSPVGTILQAKTALNQSWSFIATNSPNVFLIMNTASSLFLSFSNAPINGPVQFSQAATHKTPLPFLLQPIPGSKSFNIQVNNSPFLLSAWPSPVNSTANPVTFETVAAGDCPLVGGQNWTLIPFNMPLAWNTKAIFSVPLSNQTM</sequence>
<gene>
    <name evidence="2" type="ORF">BD410DRAFT_122679</name>
</gene>
<proteinExistence type="predicted"/>
<evidence type="ECO:0000313" key="2">
    <source>
        <dbReference type="EMBL" id="TDL15337.1"/>
    </source>
</evidence>
<feature type="chain" id="PRO_5021457581" evidence="1">
    <location>
        <begin position="19"/>
        <end position="198"/>
    </location>
</feature>
<accession>A0A4Y7PIX4</accession>
<dbReference type="Gene3D" id="2.80.10.50">
    <property type="match status" value="1"/>
</dbReference>
<name>A0A4Y7PIX4_9AGAM</name>
<organism evidence="2 3">
    <name type="scientific">Rickenella mellea</name>
    <dbReference type="NCBI Taxonomy" id="50990"/>
    <lineage>
        <taxon>Eukaryota</taxon>
        <taxon>Fungi</taxon>
        <taxon>Dikarya</taxon>
        <taxon>Basidiomycota</taxon>
        <taxon>Agaricomycotina</taxon>
        <taxon>Agaricomycetes</taxon>
        <taxon>Hymenochaetales</taxon>
        <taxon>Rickenellaceae</taxon>
        <taxon>Rickenella</taxon>
    </lineage>
</organism>
<dbReference type="AlphaFoldDB" id="A0A4Y7PIX4"/>